<organism evidence="2 3">
    <name type="scientific">Fusibacter paucivorans</name>
    <dbReference type="NCBI Taxonomy" id="76009"/>
    <lineage>
        <taxon>Bacteria</taxon>
        <taxon>Bacillati</taxon>
        <taxon>Bacillota</taxon>
        <taxon>Clostridia</taxon>
        <taxon>Eubacteriales</taxon>
        <taxon>Eubacteriales Family XII. Incertae Sedis</taxon>
        <taxon>Fusibacter</taxon>
    </lineage>
</organism>
<keyword evidence="3" id="KW-1185">Reference proteome</keyword>
<sequence>MIIHKKVIMLLFICSLVIGCTKDTDLTNTADSKINSNQTATDLKSENAIKENIDEQDDAIEVSPATSTAAEGNDENVLDPAQEIGESDDDAIPIAANLKFEYIDTERDARIEKIVNQAYQKLTDDFEMTFDSDITFKIYKDQKEFWERVFGGENNGITTGFANHVENIVHLTSPTDISIKSEADMLKVPVHELVHILLPSNTLDIREGLAYYLADQLKDFSTDDIPTNVVNIITYQGEGDQIRMQYNLAGYKAKFIIEECFDMDYLKYKTYMASPNDYTVLGYEHETDFSNALTAYLQSLAK</sequence>
<evidence type="ECO:0008006" key="4">
    <source>
        <dbReference type="Google" id="ProtNLM"/>
    </source>
</evidence>
<accession>A0ABS5PNP6</accession>
<dbReference type="EMBL" id="JAHBCL010000013">
    <property type="protein sequence ID" value="MBS7526790.1"/>
    <property type="molecule type" value="Genomic_DNA"/>
</dbReference>
<evidence type="ECO:0000313" key="2">
    <source>
        <dbReference type="EMBL" id="MBS7526790.1"/>
    </source>
</evidence>
<dbReference type="PROSITE" id="PS51257">
    <property type="entry name" value="PROKAR_LIPOPROTEIN"/>
    <property type="match status" value="1"/>
</dbReference>
<comment type="caution">
    <text evidence="2">The sequence shown here is derived from an EMBL/GenBank/DDBJ whole genome shotgun (WGS) entry which is preliminary data.</text>
</comment>
<evidence type="ECO:0000256" key="1">
    <source>
        <dbReference type="SAM" id="SignalP"/>
    </source>
</evidence>
<proteinExistence type="predicted"/>
<protein>
    <recommendedName>
        <fullName evidence="4">Peptidase MA superfamily protein</fullName>
    </recommendedName>
</protein>
<feature type="signal peptide" evidence="1">
    <location>
        <begin position="1"/>
        <end position="19"/>
    </location>
</feature>
<feature type="chain" id="PRO_5047172944" description="Peptidase MA superfamily protein" evidence="1">
    <location>
        <begin position="20"/>
        <end position="302"/>
    </location>
</feature>
<dbReference type="Proteomes" id="UP000746471">
    <property type="component" value="Unassembled WGS sequence"/>
</dbReference>
<reference evidence="2 3" key="1">
    <citation type="submission" date="2021-05" db="EMBL/GenBank/DDBJ databases">
        <title>Fusibacter ferrireducens sp. nov., an anaerobic, sulfur- and Fe-reducing bacterium isolated from the mangrove sediment.</title>
        <authorList>
            <person name="Qiu D."/>
        </authorList>
    </citation>
    <scope>NUCLEOTIDE SEQUENCE [LARGE SCALE GENOMIC DNA]</scope>
    <source>
        <strain evidence="2 3">DSM 12116</strain>
    </source>
</reference>
<dbReference type="RefSeq" id="WP_213236649.1">
    <property type="nucleotide sequence ID" value="NZ_JAHBCL010000013.1"/>
</dbReference>
<keyword evidence="1" id="KW-0732">Signal</keyword>
<evidence type="ECO:0000313" key="3">
    <source>
        <dbReference type="Proteomes" id="UP000746471"/>
    </source>
</evidence>
<name>A0ABS5PNP6_9FIRM</name>
<gene>
    <name evidence="2" type="ORF">KHM83_08880</name>
</gene>